<dbReference type="RefSeq" id="WP_043468792.1">
    <property type="nucleotide sequence ID" value="NZ_CP134822.1"/>
</dbReference>
<feature type="transmembrane region" description="Helical" evidence="2">
    <location>
        <begin position="12"/>
        <end position="36"/>
    </location>
</feature>
<accession>A0A3R7HYC9</accession>
<feature type="region of interest" description="Disordered" evidence="1">
    <location>
        <begin position="77"/>
        <end position="96"/>
    </location>
</feature>
<keyword evidence="2" id="KW-0472">Membrane</keyword>
<evidence type="ECO:0000313" key="3">
    <source>
        <dbReference type="EMBL" id="RKM93283.1"/>
    </source>
</evidence>
<dbReference type="OrthoDB" id="4143972at2"/>
<sequence>MSEDRPPERGEFSGIRALPFAAATALGSVPGTAAYITAEATANDPTSLAFLISASVIALFCAGSLYTLWHTSRRARSAPAGAASPAECTSANARPV</sequence>
<protein>
    <submittedName>
        <fullName evidence="3">Uncharacterized protein</fullName>
    </submittedName>
</protein>
<gene>
    <name evidence="3" type="ORF">SFRA_022585</name>
</gene>
<evidence type="ECO:0000313" key="4">
    <source>
        <dbReference type="Proteomes" id="UP000028058"/>
    </source>
</evidence>
<name>A0A3R7HYC9_9ACTN</name>
<dbReference type="Proteomes" id="UP000028058">
    <property type="component" value="Unassembled WGS sequence"/>
</dbReference>
<feature type="transmembrane region" description="Helical" evidence="2">
    <location>
        <begin position="48"/>
        <end position="69"/>
    </location>
</feature>
<feature type="compositionally biased region" description="Low complexity" evidence="1">
    <location>
        <begin position="77"/>
        <end position="86"/>
    </location>
</feature>
<keyword evidence="4" id="KW-1185">Reference proteome</keyword>
<organism evidence="3 4">
    <name type="scientific">Streptomyces xinghaiensis</name>
    <dbReference type="NCBI Taxonomy" id="1038928"/>
    <lineage>
        <taxon>Bacteria</taxon>
        <taxon>Bacillati</taxon>
        <taxon>Actinomycetota</taxon>
        <taxon>Actinomycetes</taxon>
        <taxon>Kitasatosporales</taxon>
        <taxon>Streptomycetaceae</taxon>
        <taxon>Streptomyces</taxon>
    </lineage>
</organism>
<feature type="compositionally biased region" description="Polar residues" evidence="1">
    <location>
        <begin position="87"/>
        <end position="96"/>
    </location>
</feature>
<comment type="caution">
    <text evidence="3">The sequence shown here is derived from an EMBL/GenBank/DDBJ whole genome shotgun (WGS) entry which is preliminary data.</text>
</comment>
<keyword evidence="2" id="KW-0812">Transmembrane</keyword>
<evidence type="ECO:0000256" key="1">
    <source>
        <dbReference type="SAM" id="MobiDB-lite"/>
    </source>
</evidence>
<proteinExistence type="predicted"/>
<evidence type="ECO:0000256" key="2">
    <source>
        <dbReference type="SAM" id="Phobius"/>
    </source>
</evidence>
<dbReference type="EMBL" id="JNAD02000011">
    <property type="protein sequence ID" value="RKM93283.1"/>
    <property type="molecule type" value="Genomic_DNA"/>
</dbReference>
<dbReference type="AlphaFoldDB" id="A0A3R7HYC9"/>
<keyword evidence="2" id="KW-1133">Transmembrane helix</keyword>
<reference evidence="3 4" key="1">
    <citation type="journal article" date="2014" name="Genome Announc.">
        <title>Draft Genome Sequence of Streptomyces fradiae ATCC 19609, a Strain Highly Sensitive to Antibiotics.</title>
        <authorList>
            <person name="Bekker O.B."/>
            <person name="Klimina K.M."/>
            <person name="Vatlin A.A."/>
            <person name="Zakharevich N.V."/>
            <person name="Kasianov A.S."/>
            <person name="Danilenko V.N."/>
        </authorList>
    </citation>
    <scope>NUCLEOTIDE SEQUENCE [LARGE SCALE GENOMIC DNA]</scope>
    <source>
        <strain evidence="3 4">ATCC 19609</strain>
    </source>
</reference>